<proteinExistence type="predicted"/>
<dbReference type="AlphaFoldDB" id="A0A316GN25"/>
<dbReference type="EMBL" id="QGGW01000002">
    <property type="protein sequence ID" value="PWK61350.1"/>
    <property type="molecule type" value="Genomic_DNA"/>
</dbReference>
<dbReference type="SUPFAM" id="SSF49695">
    <property type="entry name" value="gamma-Crystallin-like"/>
    <property type="match status" value="1"/>
</dbReference>
<evidence type="ECO:0000256" key="1">
    <source>
        <dbReference type="SAM" id="SignalP"/>
    </source>
</evidence>
<gene>
    <name evidence="2" type="ORF">C7455_10235</name>
</gene>
<evidence type="ECO:0008006" key="4">
    <source>
        <dbReference type="Google" id="ProtNLM"/>
    </source>
</evidence>
<keyword evidence="3" id="KW-1185">Reference proteome</keyword>
<reference evidence="2 3" key="1">
    <citation type="submission" date="2018-05" db="EMBL/GenBank/DDBJ databases">
        <title>Genomic Encyclopedia of Type Strains, Phase IV (KMG-IV): sequencing the most valuable type-strain genomes for metagenomic binning, comparative biology and taxonomic classification.</title>
        <authorList>
            <person name="Goeker M."/>
        </authorList>
    </citation>
    <scope>NUCLEOTIDE SEQUENCE [LARGE SCALE GENOMIC DNA]</scope>
    <source>
        <strain evidence="2 3">DSM 16097</strain>
    </source>
</reference>
<sequence>MISKRNLMSLTLGAAISVLSSVNSGSAQMQSGPLHVQPYDHIIRGDSTGRTMRDLIRIVPTQLRNRGCWFYMDPNGQGQRMRQVVTDFVPGSEGAALYHTITTRLGNTWNNRISSVQCDFDASVYCYATLYREADFVGQSTTIRGDSNRVVNLTGATGWDNAVTSFRVVCSARS</sequence>
<evidence type="ECO:0000313" key="3">
    <source>
        <dbReference type="Proteomes" id="UP000245708"/>
    </source>
</evidence>
<name>A0A316GN25_9RHOB</name>
<dbReference type="Gene3D" id="2.60.20.10">
    <property type="entry name" value="Crystallins"/>
    <property type="match status" value="1"/>
</dbReference>
<dbReference type="Proteomes" id="UP000245708">
    <property type="component" value="Unassembled WGS sequence"/>
</dbReference>
<feature type="signal peptide" evidence="1">
    <location>
        <begin position="1"/>
        <end position="29"/>
    </location>
</feature>
<organism evidence="2 3">
    <name type="scientific">Roseicyclus mahoneyensis</name>
    <dbReference type="NCBI Taxonomy" id="164332"/>
    <lineage>
        <taxon>Bacteria</taxon>
        <taxon>Pseudomonadati</taxon>
        <taxon>Pseudomonadota</taxon>
        <taxon>Alphaproteobacteria</taxon>
        <taxon>Rhodobacterales</taxon>
        <taxon>Roseobacteraceae</taxon>
        <taxon>Roseicyclus</taxon>
    </lineage>
</organism>
<feature type="chain" id="PRO_5016311072" description="Beta/gamma crystallin" evidence="1">
    <location>
        <begin position="30"/>
        <end position="174"/>
    </location>
</feature>
<dbReference type="InterPro" id="IPR011024">
    <property type="entry name" value="G_crystallin-like"/>
</dbReference>
<comment type="caution">
    <text evidence="2">The sequence shown here is derived from an EMBL/GenBank/DDBJ whole genome shotgun (WGS) entry which is preliminary data.</text>
</comment>
<keyword evidence="1" id="KW-0732">Signal</keyword>
<protein>
    <recommendedName>
        <fullName evidence="4">Beta/gamma crystallin</fullName>
    </recommendedName>
</protein>
<accession>A0A316GN25</accession>
<evidence type="ECO:0000313" key="2">
    <source>
        <dbReference type="EMBL" id="PWK61350.1"/>
    </source>
</evidence>